<dbReference type="InterPro" id="IPR000515">
    <property type="entry name" value="MetI-like"/>
</dbReference>
<evidence type="ECO:0000259" key="8">
    <source>
        <dbReference type="PROSITE" id="PS50928"/>
    </source>
</evidence>
<accession>A0ABR8YLT7</accession>
<dbReference type="PANTHER" id="PTHR43163">
    <property type="entry name" value="DIPEPTIDE TRANSPORT SYSTEM PERMEASE PROTEIN DPPB-RELATED"/>
    <property type="match status" value="1"/>
</dbReference>
<keyword evidence="10" id="KW-1185">Reference proteome</keyword>
<feature type="transmembrane region" description="Helical" evidence="7">
    <location>
        <begin position="173"/>
        <end position="196"/>
    </location>
</feature>
<dbReference type="Gene3D" id="1.10.3720.10">
    <property type="entry name" value="MetI-like"/>
    <property type="match status" value="1"/>
</dbReference>
<evidence type="ECO:0000256" key="4">
    <source>
        <dbReference type="ARBA" id="ARBA00022692"/>
    </source>
</evidence>
<evidence type="ECO:0000256" key="6">
    <source>
        <dbReference type="ARBA" id="ARBA00023136"/>
    </source>
</evidence>
<feature type="transmembrane region" description="Helical" evidence="7">
    <location>
        <begin position="102"/>
        <end position="126"/>
    </location>
</feature>
<sequence>MQRYLLNRIGQAILVLWAAFTIAFVLLQALPGDALLIKYQNPDMGLSPEEIAAIRDSYGADTPLFLQYLNSLGGFLTGNLGYSVQAGVPVVEQLAANVPPTLALAGLGFLAAVVLAVAIAFLSSLAPFGWIRNALQSLPSLLVSIPVFWLGIVLIQIFSFKLKLIPVINPPEALGLILPVATLAVPISAPLAQILIRSIDDVRTQPFVAVAFSRGGSAAWVLGHHVARNAVLPALTIAGVLLGELIGGAVVTETVFGHNGVGQLTQQAVNSQDAAVLQAVVVLAATAFVLVNLAVDLLYPVLDPRLKRKTGALT</sequence>
<gene>
    <name evidence="9" type="ORF">H9638_15475</name>
</gene>
<keyword evidence="2 7" id="KW-0813">Transport</keyword>
<feature type="transmembrane region" description="Helical" evidence="7">
    <location>
        <begin position="230"/>
        <end position="256"/>
    </location>
</feature>
<dbReference type="EMBL" id="JACSQC010000008">
    <property type="protein sequence ID" value="MBD8045211.1"/>
    <property type="molecule type" value="Genomic_DNA"/>
</dbReference>
<dbReference type="CDD" id="cd06261">
    <property type="entry name" value="TM_PBP2"/>
    <property type="match status" value="1"/>
</dbReference>
<evidence type="ECO:0000256" key="1">
    <source>
        <dbReference type="ARBA" id="ARBA00004651"/>
    </source>
</evidence>
<evidence type="ECO:0000313" key="10">
    <source>
        <dbReference type="Proteomes" id="UP000652763"/>
    </source>
</evidence>
<evidence type="ECO:0000313" key="9">
    <source>
        <dbReference type="EMBL" id="MBD8045211.1"/>
    </source>
</evidence>
<feature type="domain" description="ABC transmembrane type-1" evidence="8">
    <location>
        <begin position="98"/>
        <end position="299"/>
    </location>
</feature>
<comment type="similarity">
    <text evidence="7">Belongs to the binding-protein-dependent transport system permease family.</text>
</comment>
<keyword evidence="3" id="KW-1003">Cell membrane</keyword>
<keyword evidence="6 7" id="KW-0472">Membrane</keyword>
<dbReference type="SUPFAM" id="SSF161098">
    <property type="entry name" value="MetI-like"/>
    <property type="match status" value="1"/>
</dbReference>
<dbReference type="Proteomes" id="UP000652763">
    <property type="component" value="Unassembled WGS sequence"/>
</dbReference>
<feature type="transmembrane region" description="Helical" evidence="7">
    <location>
        <begin position="138"/>
        <end position="158"/>
    </location>
</feature>
<feature type="transmembrane region" description="Helical" evidence="7">
    <location>
        <begin position="276"/>
        <end position="299"/>
    </location>
</feature>
<dbReference type="RefSeq" id="WP_191748900.1">
    <property type="nucleotide sequence ID" value="NZ_JACSQC010000008.1"/>
</dbReference>
<dbReference type="PANTHER" id="PTHR43163:SF6">
    <property type="entry name" value="DIPEPTIDE TRANSPORT SYSTEM PERMEASE PROTEIN DPPB-RELATED"/>
    <property type="match status" value="1"/>
</dbReference>
<dbReference type="PROSITE" id="PS50928">
    <property type="entry name" value="ABC_TM1"/>
    <property type="match status" value="1"/>
</dbReference>
<keyword evidence="5 7" id="KW-1133">Transmembrane helix</keyword>
<proteinExistence type="inferred from homology"/>
<evidence type="ECO:0000256" key="3">
    <source>
        <dbReference type="ARBA" id="ARBA00022475"/>
    </source>
</evidence>
<feature type="transmembrane region" description="Helical" evidence="7">
    <location>
        <begin position="12"/>
        <end position="30"/>
    </location>
</feature>
<dbReference type="InterPro" id="IPR035906">
    <property type="entry name" value="MetI-like_sf"/>
</dbReference>
<organism evidence="9 10">
    <name type="scientific">Arthrobacter pullicola</name>
    <dbReference type="NCBI Taxonomy" id="2762224"/>
    <lineage>
        <taxon>Bacteria</taxon>
        <taxon>Bacillati</taxon>
        <taxon>Actinomycetota</taxon>
        <taxon>Actinomycetes</taxon>
        <taxon>Micrococcales</taxon>
        <taxon>Micrococcaceae</taxon>
        <taxon>Arthrobacter</taxon>
    </lineage>
</organism>
<reference evidence="9 10" key="1">
    <citation type="submission" date="2020-08" db="EMBL/GenBank/DDBJ databases">
        <title>A Genomic Blueprint of the Chicken Gut Microbiome.</title>
        <authorList>
            <person name="Gilroy R."/>
            <person name="Ravi A."/>
            <person name="Getino M."/>
            <person name="Pursley I."/>
            <person name="Horton D.L."/>
            <person name="Alikhan N.-F."/>
            <person name="Baker D."/>
            <person name="Gharbi K."/>
            <person name="Hall N."/>
            <person name="Watson M."/>
            <person name="Adriaenssens E.M."/>
            <person name="Foster-Nyarko E."/>
            <person name="Jarju S."/>
            <person name="Secka A."/>
            <person name="Antonio M."/>
            <person name="Oren A."/>
            <person name="Chaudhuri R."/>
            <person name="La Ragione R.M."/>
            <person name="Hildebrand F."/>
            <person name="Pallen M.J."/>
        </authorList>
    </citation>
    <scope>NUCLEOTIDE SEQUENCE [LARGE SCALE GENOMIC DNA]</scope>
    <source>
        <strain evidence="9 10">Sa2BUA2</strain>
    </source>
</reference>
<evidence type="ECO:0000256" key="7">
    <source>
        <dbReference type="RuleBase" id="RU363032"/>
    </source>
</evidence>
<comment type="caution">
    <text evidence="9">The sequence shown here is derived from an EMBL/GenBank/DDBJ whole genome shotgun (WGS) entry which is preliminary data.</text>
</comment>
<name>A0ABR8YLT7_9MICC</name>
<dbReference type="Pfam" id="PF19300">
    <property type="entry name" value="BPD_transp_1_N"/>
    <property type="match status" value="1"/>
</dbReference>
<evidence type="ECO:0000256" key="5">
    <source>
        <dbReference type="ARBA" id="ARBA00022989"/>
    </source>
</evidence>
<comment type="subcellular location">
    <subcellularLocation>
        <location evidence="1 7">Cell membrane</location>
        <topology evidence="1 7">Multi-pass membrane protein</topology>
    </subcellularLocation>
</comment>
<dbReference type="InterPro" id="IPR045621">
    <property type="entry name" value="BPD_transp_1_N"/>
</dbReference>
<keyword evidence="4 7" id="KW-0812">Transmembrane</keyword>
<dbReference type="Pfam" id="PF00528">
    <property type="entry name" value="BPD_transp_1"/>
    <property type="match status" value="1"/>
</dbReference>
<protein>
    <submittedName>
        <fullName evidence="9">ABC transporter permease</fullName>
    </submittedName>
</protein>
<evidence type="ECO:0000256" key="2">
    <source>
        <dbReference type="ARBA" id="ARBA00022448"/>
    </source>
</evidence>